<accession>A0A7S0RWP5</accession>
<dbReference type="AlphaFoldDB" id="A0A7S0RWP5"/>
<feature type="region of interest" description="Disordered" evidence="1">
    <location>
        <begin position="63"/>
        <end position="139"/>
    </location>
</feature>
<feature type="chain" id="PRO_5031168918" description="Exostosin GT47 domain-containing protein" evidence="2">
    <location>
        <begin position="32"/>
        <end position="644"/>
    </location>
</feature>
<protein>
    <recommendedName>
        <fullName evidence="4">Exostosin GT47 domain-containing protein</fullName>
    </recommendedName>
</protein>
<sequence length="644" mass="71980">MTLSCARSSRCRGGRACLLWLLTFWVSLCSAAELIDPADPAPAISTFWSSLGRGAFDSLVNEQSQVEATPAKPEPPAIEPEAPAISPEPPANPEAPETPTESEEKHHPSLTEIFSGMDNGAPSNPQEQAQGPIVHSGEAKKPPLVRTHYLGNFLDVAQEGADGATDIPMALSDKDGGLLEQPDESNPYGAALKCLTKGIGAGRRWWRCPVDKSSRQCQPKEDSRWLPKLLPLEERCAHFKELWDKTRHLRFMKYDYFDVDGNARTKHNETVEWIPFDLHEPQSAVNREFIRSVYKMWKFKNCAGFGPFVPLPLFFEDFTAHYYVKGMTQNMPMDEYWQSQVRDVLRSDVLYIIPTWGDHGLRGVYDIFPNIIVLSGGGYGNAPIPLWKHDFPPHPLAKTAPLPPLPVTFTGKFHFYTRKRLFEELLQRHWTIGDMKIKKINAMLSHKRPIPKPQSKKDTVTIYHGEYWHQVLQATKVHLTARGYGRSAFAIQESITFGLVPVFIYDDIPWIPYHEKLDYGQFAAVANISEISATLDAFLKIDEATYRQMRANVLAVRKHFTLEGVLNNVLEFMAAPEDPQASAISCVVRPYTMGGRFGNGGGARSAMIPGVAVVAPGSETRECCVPPTINRTMIECRATGTCAS</sequence>
<keyword evidence="2" id="KW-0732">Signal</keyword>
<evidence type="ECO:0000313" key="3">
    <source>
        <dbReference type="EMBL" id="CAD8689857.1"/>
    </source>
</evidence>
<evidence type="ECO:0000256" key="1">
    <source>
        <dbReference type="SAM" id="MobiDB-lite"/>
    </source>
</evidence>
<evidence type="ECO:0008006" key="4">
    <source>
        <dbReference type="Google" id="ProtNLM"/>
    </source>
</evidence>
<dbReference type="EMBL" id="HBFA01038617">
    <property type="protein sequence ID" value="CAD8689857.1"/>
    <property type="molecule type" value="Transcribed_RNA"/>
</dbReference>
<organism evidence="3">
    <name type="scientific">Pyramimonas obovata</name>
    <dbReference type="NCBI Taxonomy" id="1411642"/>
    <lineage>
        <taxon>Eukaryota</taxon>
        <taxon>Viridiplantae</taxon>
        <taxon>Chlorophyta</taxon>
        <taxon>Pyramimonadophyceae</taxon>
        <taxon>Pyramimonadales</taxon>
        <taxon>Pyramimonadaceae</taxon>
        <taxon>Pyramimonas</taxon>
        <taxon>Pyramimonas incertae sedis</taxon>
    </lineage>
</organism>
<feature type="signal peptide" evidence="2">
    <location>
        <begin position="1"/>
        <end position="31"/>
    </location>
</feature>
<evidence type="ECO:0000256" key="2">
    <source>
        <dbReference type="SAM" id="SignalP"/>
    </source>
</evidence>
<reference evidence="3" key="1">
    <citation type="submission" date="2021-01" db="EMBL/GenBank/DDBJ databases">
        <authorList>
            <person name="Corre E."/>
            <person name="Pelletier E."/>
            <person name="Niang G."/>
            <person name="Scheremetjew M."/>
            <person name="Finn R."/>
            <person name="Kale V."/>
            <person name="Holt S."/>
            <person name="Cochrane G."/>
            <person name="Meng A."/>
            <person name="Brown T."/>
            <person name="Cohen L."/>
        </authorList>
    </citation>
    <scope>NUCLEOTIDE SEQUENCE</scope>
    <source>
        <strain evidence="3">CCMP722</strain>
    </source>
</reference>
<name>A0A7S0RWP5_9CHLO</name>
<proteinExistence type="predicted"/>
<gene>
    <name evidence="3" type="ORF">POBO1169_LOCUS19319</name>
</gene>